<dbReference type="EMBL" id="MHRT01000006">
    <property type="protein sequence ID" value="OHA29027.1"/>
    <property type="molecule type" value="Genomic_DNA"/>
</dbReference>
<evidence type="ECO:0000256" key="3">
    <source>
        <dbReference type="HAMAP-Rule" id="MF_00580"/>
    </source>
</evidence>
<dbReference type="SMART" id="SM00883">
    <property type="entry name" value="Cpn10"/>
    <property type="match status" value="1"/>
</dbReference>
<evidence type="ECO:0000313" key="6">
    <source>
        <dbReference type="Proteomes" id="UP000178089"/>
    </source>
</evidence>
<dbReference type="GO" id="GO:0005737">
    <property type="term" value="C:cytoplasm"/>
    <property type="evidence" value="ECO:0007669"/>
    <property type="project" value="UniProtKB-SubCell"/>
</dbReference>
<dbReference type="Gene3D" id="2.30.33.40">
    <property type="entry name" value="GroES chaperonin"/>
    <property type="match status" value="1"/>
</dbReference>
<dbReference type="SUPFAM" id="SSF50129">
    <property type="entry name" value="GroES-like"/>
    <property type="match status" value="1"/>
</dbReference>
<dbReference type="FunFam" id="2.30.33.40:FF:000001">
    <property type="entry name" value="10 kDa chaperonin"/>
    <property type="match status" value="1"/>
</dbReference>
<evidence type="ECO:0000256" key="2">
    <source>
        <dbReference type="ARBA" id="ARBA00023186"/>
    </source>
</evidence>
<dbReference type="AlphaFoldDB" id="A0A1G2MYU0"/>
<comment type="caution">
    <text evidence="5">The sequence shown here is derived from an EMBL/GenBank/DDBJ whole genome shotgun (WGS) entry which is preliminary data.</text>
</comment>
<accession>A0A1G2MYU0</accession>
<comment type="subcellular location">
    <subcellularLocation>
        <location evidence="3">Cytoplasm</location>
    </subcellularLocation>
</comment>
<dbReference type="STRING" id="1802315.A3F51_02075"/>
<dbReference type="PANTHER" id="PTHR10772:SF63">
    <property type="entry name" value="20 KDA CHAPERONIN, CHLOROPLASTIC"/>
    <property type="match status" value="1"/>
</dbReference>
<organism evidence="5 6">
    <name type="scientific">Candidatus Taylorbacteria bacterium RIFCSPHIGHO2_12_FULL_45_16</name>
    <dbReference type="NCBI Taxonomy" id="1802315"/>
    <lineage>
        <taxon>Bacteria</taxon>
        <taxon>Candidatus Tayloriibacteriota</taxon>
    </lineage>
</organism>
<dbReference type="GO" id="GO:0005524">
    <property type="term" value="F:ATP binding"/>
    <property type="evidence" value="ECO:0007669"/>
    <property type="project" value="InterPro"/>
</dbReference>
<proteinExistence type="inferred from homology"/>
<dbReference type="PANTHER" id="PTHR10772">
    <property type="entry name" value="10 KDA HEAT SHOCK PROTEIN"/>
    <property type="match status" value="1"/>
</dbReference>
<dbReference type="PRINTS" id="PR00297">
    <property type="entry name" value="CHAPERONIN10"/>
</dbReference>
<dbReference type="InterPro" id="IPR020818">
    <property type="entry name" value="Chaperonin_GroES"/>
</dbReference>
<dbReference type="InterPro" id="IPR037124">
    <property type="entry name" value="Chaperonin_GroES_sf"/>
</dbReference>
<dbReference type="GO" id="GO:0051087">
    <property type="term" value="F:protein-folding chaperone binding"/>
    <property type="evidence" value="ECO:0007669"/>
    <property type="project" value="TreeGrafter"/>
</dbReference>
<gene>
    <name evidence="3" type="primary">groES</name>
    <name evidence="3" type="synonym">groS</name>
    <name evidence="5" type="ORF">A3F51_02075</name>
</gene>
<dbReference type="Pfam" id="PF00166">
    <property type="entry name" value="Cpn10"/>
    <property type="match status" value="1"/>
</dbReference>
<keyword evidence="3" id="KW-0963">Cytoplasm</keyword>
<comment type="function">
    <text evidence="3 4">Together with the chaperonin GroEL, plays an essential role in assisting protein folding. The GroEL-GroES system forms a nano-cage that allows encapsulation of the non-native substrate proteins and provides a physical environment optimized to promote and accelerate protein folding. GroES binds to the apical surface of the GroEL ring, thereby capping the opening of the GroEL channel.</text>
</comment>
<sequence length="101" mass="11392">MKDISKKIKPLQDRVLIREHVDEKEKQTSSGIIIPITVDEEKNGKRGEVMAVGPGRTEDGKTIMPVVKVGNKVIFQWGDRISVDGEEYYLVKESEILAIIK</sequence>
<dbReference type="GO" id="GO:0051082">
    <property type="term" value="F:unfolded protein binding"/>
    <property type="evidence" value="ECO:0007669"/>
    <property type="project" value="TreeGrafter"/>
</dbReference>
<evidence type="ECO:0000256" key="1">
    <source>
        <dbReference type="ARBA" id="ARBA00006975"/>
    </source>
</evidence>
<comment type="similarity">
    <text evidence="1 3 4">Belongs to the GroES chaperonin family.</text>
</comment>
<evidence type="ECO:0000313" key="5">
    <source>
        <dbReference type="EMBL" id="OHA29027.1"/>
    </source>
</evidence>
<keyword evidence="2 3" id="KW-0143">Chaperone</keyword>
<name>A0A1G2MYU0_9BACT</name>
<dbReference type="Proteomes" id="UP000178089">
    <property type="component" value="Unassembled WGS sequence"/>
</dbReference>
<dbReference type="InterPro" id="IPR011032">
    <property type="entry name" value="GroES-like_sf"/>
</dbReference>
<dbReference type="GO" id="GO:0044183">
    <property type="term" value="F:protein folding chaperone"/>
    <property type="evidence" value="ECO:0007669"/>
    <property type="project" value="InterPro"/>
</dbReference>
<dbReference type="GO" id="GO:0046872">
    <property type="term" value="F:metal ion binding"/>
    <property type="evidence" value="ECO:0007669"/>
    <property type="project" value="TreeGrafter"/>
</dbReference>
<comment type="subunit">
    <text evidence="3">Heptamer of 7 subunits arranged in a ring. Interacts with the chaperonin GroEL.</text>
</comment>
<reference evidence="5 6" key="1">
    <citation type="journal article" date="2016" name="Nat. Commun.">
        <title>Thousands of microbial genomes shed light on interconnected biogeochemical processes in an aquifer system.</title>
        <authorList>
            <person name="Anantharaman K."/>
            <person name="Brown C.T."/>
            <person name="Hug L.A."/>
            <person name="Sharon I."/>
            <person name="Castelle C.J."/>
            <person name="Probst A.J."/>
            <person name="Thomas B.C."/>
            <person name="Singh A."/>
            <person name="Wilkins M.J."/>
            <person name="Karaoz U."/>
            <person name="Brodie E.L."/>
            <person name="Williams K.H."/>
            <person name="Hubbard S.S."/>
            <person name="Banfield J.F."/>
        </authorList>
    </citation>
    <scope>NUCLEOTIDE SEQUENCE [LARGE SCALE GENOMIC DNA]</scope>
</reference>
<dbReference type="CDD" id="cd00320">
    <property type="entry name" value="cpn10"/>
    <property type="match status" value="1"/>
</dbReference>
<evidence type="ECO:0000256" key="4">
    <source>
        <dbReference type="RuleBase" id="RU000535"/>
    </source>
</evidence>
<dbReference type="HAMAP" id="MF_00580">
    <property type="entry name" value="CH10"/>
    <property type="match status" value="1"/>
</dbReference>
<protein>
    <recommendedName>
        <fullName evidence="3">Co-chaperonin GroES</fullName>
    </recommendedName>
    <alternativeName>
        <fullName evidence="3">10 kDa chaperonin</fullName>
    </alternativeName>
    <alternativeName>
        <fullName evidence="3">Chaperonin-10</fullName>
        <shortName evidence="3">Cpn10</shortName>
    </alternativeName>
</protein>